<name>A0A518I4E8_9BACT</name>
<dbReference type="EMBL" id="CP037423">
    <property type="protein sequence ID" value="QDV47962.1"/>
    <property type="molecule type" value="Genomic_DNA"/>
</dbReference>
<proteinExistence type="predicted"/>
<accession>A0A518I4E8</accession>
<organism evidence="1 2">
    <name type="scientific">Stieleria neptunia</name>
    <dbReference type="NCBI Taxonomy" id="2527979"/>
    <lineage>
        <taxon>Bacteria</taxon>
        <taxon>Pseudomonadati</taxon>
        <taxon>Planctomycetota</taxon>
        <taxon>Planctomycetia</taxon>
        <taxon>Pirellulales</taxon>
        <taxon>Pirellulaceae</taxon>
        <taxon>Stieleria</taxon>
    </lineage>
</organism>
<sequence>MAICEHCHAGVEIPEGRAWIDCGSCGRVAFGFSEREYSAERRVREAKGPKSLEGRALTAAKDLRKWLRATTPPGFSWVRMWGTCSSAVGFKFEDDGSVLLYNPNNPNLGRPSLTRREVTIGATVMRRRKARELRFTESVLGQPQGLIQFKDYTLEG</sequence>
<dbReference type="KEGG" id="snep:Enr13x_78740"/>
<dbReference type="AlphaFoldDB" id="A0A518I4E8"/>
<gene>
    <name evidence="1" type="ORF">Enr13x_78740</name>
</gene>
<protein>
    <submittedName>
        <fullName evidence="1">Uncharacterized protein</fullName>
    </submittedName>
</protein>
<evidence type="ECO:0000313" key="2">
    <source>
        <dbReference type="Proteomes" id="UP000319004"/>
    </source>
</evidence>
<evidence type="ECO:0000313" key="1">
    <source>
        <dbReference type="EMBL" id="QDV47962.1"/>
    </source>
</evidence>
<keyword evidence="2" id="KW-1185">Reference proteome</keyword>
<dbReference type="Proteomes" id="UP000319004">
    <property type="component" value="Chromosome"/>
</dbReference>
<reference evidence="1 2" key="1">
    <citation type="submission" date="2019-03" db="EMBL/GenBank/DDBJ databases">
        <title>Deep-cultivation of Planctomycetes and their phenomic and genomic characterization uncovers novel biology.</title>
        <authorList>
            <person name="Wiegand S."/>
            <person name="Jogler M."/>
            <person name="Boedeker C."/>
            <person name="Pinto D."/>
            <person name="Vollmers J."/>
            <person name="Rivas-Marin E."/>
            <person name="Kohn T."/>
            <person name="Peeters S.H."/>
            <person name="Heuer A."/>
            <person name="Rast P."/>
            <person name="Oberbeckmann S."/>
            <person name="Bunk B."/>
            <person name="Jeske O."/>
            <person name="Meyerdierks A."/>
            <person name="Storesund J.E."/>
            <person name="Kallscheuer N."/>
            <person name="Luecker S."/>
            <person name="Lage O.M."/>
            <person name="Pohl T."/>
            <person name="Merkel B.J."/>
            <person name="Hornburger P."/>
            <person name="Mueller R.-W."/>
            <person name="Bruemmer F."/>
            <person name="Labrenz M."/>
            <person name="Spormann A.M."/>
            <person name="Op den Camp H."/>
            <person name="Overmann J."/>
            <person name="Amann R."/>
            <person name="Jetten M.S.M."/>
            <person name="Mascher T."/>
            <person name="Medema M.H."/>
            <person name="Devos D.P."/>
            <person name="Kaster A.-K."/>
            <person name="Ovreas L."/>
            <person name="Rohde M."/>
            <person name="Galperin M.Y."/>
            <person name="Jogler C."/>
        </authorList>
    </citation>
    <scope>NUCLEOTIDE SEQUENCE [LARGE SCALE GENOMIC DNA]</scope>
    <source>
        <strain evidence="1 2">Enr13</strain>
    </source>
</reference>